<protein>
    <submittedName>
        <fullName evidence="2">Uncharacterized protein</fullName>
    </submittedName>
</protein>
<dbReference type="EMBL" id="QHKM01000007">
    <property type="protein sequence ID" value="RAK64078.1"/>
    <property type="molecule type" value="Genomic_DNA"/>
</dbReference>
<keyword evidence="3" id="KW-1185">Reference proteome</keyword>
<feature type="compositionally biased region" description="Polar residues" evidence="1">
    <location>
        <begin position="1"/>
        <end position="27"/>
    </location>
</feature>
<evidence type="ECO:0000313" key="3">
    <source>
        <dbReference type="Proteomes" id="UP000248553"/>
    </source>
</evidence>
<proteinExistence type="predicted"/>
<organism evidence="2 3">
    <name type="scientific">Hymenobacter edaphi</name>
    <dbReference type="NCBI Taxonomy" id="2211146"/>
    <lineage>
        <taxon>Bacteria</taxon>
        <taxon>Pseudomonadati</taxon>
        <taxon>Bacteroidota</taxon>
        <taxon>Cytophagia</taxon>
        <taxon>Cytophagales</taxon>
        <taxon>Hymenobacteraceae</taxon>
        <taxon>Hymenobacter</taxon>
    </lineage>
</organism>
<dbReference type="RefSeq" id="WP_111479799.1">
    <property type="nucleotide sequence ID" value="NZ_QHKM01000007.1"/>
</dbReference>
<evidence type="ECO:0000256" key="1">
    <source>
        <dbReference type="SAM" id="MobiDB-lite"/>
    </source>
</evidence>
<dbReference type="AlphaFoldDB" id="A0A328BG17"/>
<dbReference type="Proteomes" id="UP000248553">
    <property type="component" value="Unassembled WGS sequence"/>
</dbReference>
<accession>A0A328BG17</accession>
<gene>
    <name evidence="2" type="ORF">DLM85_19240</name>
</gene>
<dbReference type="OrthoDB" id="886393at2"/>
<name>A0A328BG17_9BACT</name>
<evidence type="ECO:0000313" key="2">
    <source>
        <dbReference type="EMBL" id="RAK64078.1"/>
    </source>
</evidence>
<reference evidence="3" key="1">
    <citation type="submission" date="2018-05" db="EMBL/GenBank/DDBJ databases">
        <authorList>
            <person name="Nie L."/>
        </authorList>
    </citation>
    <scope>NUCLEOTIDE SEQUENCE [LARGE SCALE GENOMIC DNA]</scope>
    <source>
        <strain evidence="3">NL</strain>
    </source>
</reference>
<comment type="caution">
    <text evidence="2">The sequence shown here is derived from an EMBL/GenBank/DDBJ whole genome shotgun (WGS) entry which is preliminary data.</text>
</comment>
<feature type="region of interest" description="Disordered" evidence="1">
    <location>
        <begin position="1"/>
        <end position="34"/>
    </location>
</feature>
<sequence length="85" mass="8661">MATQNTPDFKGSSSSDVQGQQHQQPASIQDKASGLLSGLNGQLKTFGDSAAGQLGKLSTTQKVVGGLALAAGISWLSKAMNKRSA</sequence>